<feature type="region of interest" description="Disordered" evidence="1">
    <location>
        <begin position="217"/>
        <end position="255"/>
    </location>
</feature>
<organism evidence="3">
    <name type="scientific">Odontella aurita</name>
    <dbReference type="NCBI Taxonomy" id="265563"/>
    <lineage>
        <taxon>Eukaryota</taxon>
        <taxon>Sar</taxon>
        <taxon>Stramenopiles</taxon>
        <taxon>Ochrophyta</taxon>
        <taxon>Bacillariophyta</taxon>
        <taxon>Mediophyceae</taxon>
        <taxon>Biddulphiophycidae</taxon>
        <taxon>Eupodiscales</taxon>
        <taxon>Odontellaceae</taxon>
        <taxon>Odontella</taxon>
    </lineage>
</organism>
<evidence type="ECO:0000259" key="2">
    <source>
        <dbReference type="PROSITE" id="PS50828"/>
    </source>
</evidence>
<dbReference type="PROSITE" id="PS50828">
    <property type="entry name" value="SMR"/>
    <property type="match status" value="1"/>
</dbReference>
<dbReference type="InterPro" id="IPR036063">
    <property type="entry name" value="Smr_dom_sf"/>
</dbReference>
<feature type="compositionally biased region" description="Basic and acidic residues" evidence="1">
    <location>
        <begin position="232"/>
        <end position="255"/>
    </location>
</feature>
<dbReference type="SUPFAM" id="SSF160443">
    <property type="entry name" value="SMR domain-like"/>
    <property type="match status" value="1"/>
</dbReference>
<sequence length="492" mass="53246">MNTSARPQRNLRPPSSGDLSLAGTIDLHGIRRQDAIGRLTAFLSDVTKWKAKKKRGGGTPGSWRGQGHGPVWVCVVTGSGSHSESGPVIRTAVANLLKKRGMNFHANRGGGSFTVDAASGIELQDDPRTRYVDTKVILQHRSCSSPNLVNPALRGGRGAAAAGGVPRRASDSSTVMAVNGDGRCASSSTVMAVNGDGVAAPRPAEVAADDALLRRAQSASAATASREHSRRQRQEREMHRAVLESNELRERDEEGRRELERALARSVEDTGGRVDDNGTVDDEDVERAIRESVALAAEREAMARAAADDAVQRAIQESMELAQWQRQEREVAGMAGDCDAEEEIQRAIRESLAFAPLLRHEDEASSSGGNSNENEAIDRAILESLASAASEKFERVTSHGTEEAEVERRLRESLTLTVNDGFTSTEDEDGRYRDRRGRAKIEEDEEERRLMEEVLQQSLVEAGVETDDDGGDIVLYTARMSANAVVAAPRGF</sequence>
<dbReference type="EMBL" id="HBKQ01043084">
    <property type="protein sequence ID" value="CAE2267264.1"/>
    <property type="molecule type" value="Transcribed_RNA"/>
</dbReference>
<protein>
    <recommendedName>
        <fullName evidence="2">Smr domain-containing protein</fullName>
    </recommendedName>
</protein>
<dbReference type="Gene3D" id="3.30.1370.110">
    <property type="match status" value="1"/>
</dbReference>
<dbReference type="AlphaFoldDB" id="A0A7S4N623"/>
<evidence type="ECO:0000256" key="1">
    <source>
        <dbReference type="SAM" id="MobiDB-lite"/>
    </source>
</evidence>
<feature type="domain" description="Smr" evidence="2">
    <location>
        <begin position="25"/>
        <end position="124"/>
    </location>
</feature>
<dbReference type="InterPro" id="IPR003903">
    <property type="entry name" value="UIM_dom"/>
</dbReference>
<accession>A0A7S4N623</accession>
<evidence type="ECO:0000313" key="3">
    <source>
        <dbReference type="EMBL" id="CAE2267264.1"/>
    </source>
</evidence>
<proteinExistence type="predicted"/>
<name>A0A7S4N623_9STRA</name>
<dbReference type="InterPro" id="IPR002625">
    <property type="entry name" value="Smr_dom"/>
</dbReference>
<gene>
    <name evidence="3" type="ORF">OAUR00152_LOCUS29673</name>
</gene>
<reference evidence="3" key="1">
    <citation type="submission" date="2021-01" db="EMBL/GenBank/DDBJ databases">
        <authorList>
            <person name="Corre E."/>
            <person name="Pelletier E."/>
            <person name="Niang G."/>
            <person name="Scheremetjew M."/>
            <person name="Finn R."/>
            <person name="Kale V."/>
            <person name="Holt S."/>
            <person name="Cochrane G."/>
            <person name="Meng A."/>
            <person name="Brown T."/>
            <person name="Cohen L."/>
        </authorList>
    </citation>
    <scope>NUCLEOTIDE SEQUENCE</scope>
    <source>
        <strain evidence="3">Isolate 1302-5</strain>
    </source>
</reference>
<dbReference type="SMART" id="SM00726">
    <property type="entry name" value="UIM"/>
    <property type="match status" value="5"/>
</dbReference>